<sequence length="137" mass="16344">MLKCKWKKVKERFTLERRYSEYTYEELRREVGELTEKARKAEQFGMVNEYAVHQRKITMAQAYMLNPKDFKKGETYEIEGDPSHTFYIVYINGVFAWGFRKDQHGNYVEKKEEERITGEPEEALPISMLGARIDTDE</sequence>
<dbReference type="Proteomes" id="UP000217561">
    <property type="component" value="Unassembled WGS sequence"/>
</dbReference>
<dbReference type="SUPFAM" id="SSF101697">
    <property type="entry name" value="Hypothetical protein YfhH"/>
    <property type="match status" value="1"/>
</dbReference>
<protein>
    <recommendedName>
        <fullName evidence="3">Transcriptional regulator</fullName>
    </recommendedName>
</protein>
<evidence type="ECO:0000313" key="1">
    <source>
        <dbReference type="EMBL" id="PBB04942.1"/>
    </source>
</evidence>
<evidence type="ECO:0008006" key="3">
    <source>
        <dbReference type="Google" id="ProtNLM"/>
    </source>
</evidence>
<accession>A0ABX4HP07</accession>
<keyword evidence="2" id="KW-1185">Reference proteome</keyword>
<dbReference type="InterPro" id="IPR014938">
    <property type="entry name" value="YfhH-like"/>
</dbReference>
<name>A0ABX4HP07_9BACI</name>
<gene>
    <name evidence="1" type="ORF">CKW00_11395</name>
</gene>
<dbReference type="Gene3D" id="1.10.287.880">
    <property type="entry name" value="Hypothetical protein YfhH domain"/>
    <property type="match status" value="1"/>
</dbReference>
<reference evidence="1 2" key="1">
    <citation type="submission" date="2017-08" db="EMBL/GenBank/DDBJ databases">
        <title>Salimicrobium alkalisoli sp. nov., isolated from saline alkaline soil.</title>
        <authorList>
            <person name="Zhang G."/>
            <person name="Xiong Q."/>
        </authorList>
    </citation>
    <scope>NUCLEOTIDE SEQUENCE [LARGE SCALE GENOMIC DNA]</scope>
    <source>
        <strain evidence="1 2">WN024</strain>
    </source>
</reference>
<dbReference type="InterPro" id="IPR036289">
    <property type="entry name" value="YfhH"/>
</dbReference>
<dbReference type="EMBL" id="NSGH01000021">
    <property type="protein sequence ID" value="PBB04942.1"/>
    <property type="molecule type" value="Genomic_DNA"/>
</dbReference>
<organism evidence="1 2">
    <name type="scientific">Salimicrobium humidisoli</name>
    <dbReference type="NCBI Taxonomy" id="2029857"/>
    <lineage>
        <taxon>Bacteria</taxon>
        <taxon>Bacillati</taxon>
        <taxon>Bacillota</taxon>
        <taxon>Bacilli</taxon>
        <taxon>Bacillales</taxon>
        <taxon>Bacillaceae</taxon>
        <taxon>Salimicrobium</taxon>
    </lineage>
</organism>
<evidence type="ECO:0000313" key="2">
    <source>
        <dbReference type="Proteomes" id="UP000217561"/>
    </source>
</evidence>
<dbReference type="Pfam" id="PF08838">
    <property type="entry name" value="DUF1811"/>
    <property type="match status" value="1"/>
</dbReference>
<proteinExistence type="predicted"/>
<dbReference type="Gene3D" id="2.30.30.340">
    <property type="entry name" value="Hypothetical protein YfhH like domains"/>
    <property type="match status" value="1"/>
</dbReference>
<comment type="caution">
    <text evidence="1">The sequence shown here is derived from an EMBL/GenBank/DDBJ whole genome shotgun (WGS) entry which is preliminary data.</text>
</comment>